<evidence type="ECO:0000256" key="1">
    <source>
        <dbReference type="ARBA" id="ARBA00005915"/>
    </source>
</evidence>
<dbReference type="PANTHER" id="PTHR30255">
    <property type="entry name" value="SINGLE-STRANDED-DNA-SPECIFIC EXONUCLEASE RECJ"/>
    <property type="match status" value="1"/>
</dbReference>
<reference evidence="11 12" key="1">
    <citation type="submission" date="2019-12" db="EMBL/GenBank/DDBJ databases">
        <authorList>
            <person name="An T."/>
        </authorList>
    </citation>
    <scope>NUCLEOTIDE SEQUENCE [LARGE SCALE GENOMIC DNA]</scope>
    <source>
        <strain evidence="11 12">JCM 19900</strain>
    </source>
</reference>
<gene>
    <name evidence="11" type="ORF">GO600_04865</name>
</gene>
<keyword evidence="6" id="KW-0175">Coiled coil</keyword>
<accession>A0ABY7RQ53</accession>
<evidence type="ECO:0000256" key="2">
    <source>
        <dbReference type="ARBA" id="ARBA00019841"/>
    </source>
</evidence>
<keyword evidence="12" id="KW-1185">Reference proteome</keyword>
<dbReference type="InterPro" id="IPR041122">
    <property type="entry name" value="RecJ_OB"/>
</dbReference>
<protein>
    <recommendedName>
        <fullName evidence="2">Single-stranded-DNA-specific exonuclease RecJ</fullName>
    </recommendedName>
</protein>
<feature type="domain" description="RecJ OB" evidence="9">
    <location>
        <begin position="434"/>
        <end position="533"/>
    </location>
</feature>
<dbReference type="Pfam" id="PF02272">
    <property type="entry name" value="DHHA1"/>
    <property type="match status" value="1"/>
</dbReference>
<dbReference type="Proteomes" id="UP001317488">
    <property type="component" value="Chromosome"/>
</dbReference>
<organism evidence="11 12">
    <name type="scientific">Thermus antranikianii</name>
    <dbReference type="NCBI Taxonomy" id="88190"/>
    <lineage>
        <taxon>Bacteria</taxon>
        <taxon>Thermotogati</taxon>
        <taxon>Deinococcota</taxon>
        <taxon>Deinococci</taxon>
        <taxon>Thermales</taxon>
        <taxon>Thermaceae</taxon>
        <taxon>Thermus</taxon>
    </lineage>
</organism>
<keyword evidence="5 11" id="KW-0269">Exonuclease</keyword>
<feature type="coiled-coil region" evidence="6">
    <location>
        <begin position="289"/>
        <end position="316"/>
    </location>
</feature>
<evidence type="ECO:0000259" key="7">
    <source>
        <dbReference type="Pfam" id="PF01368"/>
    </source>
</evidence>
<dbReference type="EMBL" id="CP046617">
    <property type="protein sequence ID" value="WCM39473.1"/>
    <property type="molecule type" value="Genomic_DNA"/>
</dbReference>
<keyword evidence="4" id="KW-0378">Hydrolase</keyword>
<dbReference type="InterPro" id="IPR003156">
    <property type="entry name" value="DHHA1_dom"/>
</dbReference>
<feature type="domain" description="DHHA1" evidence="8">
    <location>
        <begin position="331"/>
        <end position="418"/>
    </location>
</feature>
<evidence type="ECO:0000313" key="12">
    <source>
        <dbReference type="Proteomes" id="UP001317488"/>
    </source>
</evidence>
<evidence type="ECO:0000256" key="5">
    <source>
        <dbReference type="ARBA" id="ARBA00022839"/>
    </source>
</evidence>
<evidence type="ECO:0000259" key="9">
    <source>
        <dbReference type="Pfam" id="PF17768"/>
    </source>
</evidence>
<evidence type="ECO:0000256" key="3">
    <source>
        <dbReference type="ARBA" id="ARBA00022722"/>
    </source>
</evidence>
<dbReference type="Gene3D" id="3.10.310.30">
    <property type="match status" value="1"/>
</dbReference>
<evidence type="ECO:0000313" key="11">
    <source>
        <dbReference type="EMBL" id="WCM39473.1"/>
    </source>
</evidence>
<proteinExistence type="inferred from homology"/>
<comment type="similarity">
    <text evidence="1">Belongs to the RecJ family.</text>
</comment>
<dbReference type="GO" id="GO:0004527">
    <property type="term" value="F:exonuclease activity"/>
    <property type="evidence" value="ECO:0007669"/>
    <property type="project" value="UniProtKB-KW"/>
</dbReference>
<sequence length="685" mass="75557">MKDRVRWRLLPLPPLKEWREVMEAFGVGPEAALAYWHRGVRRPEDLKPSLGLLPLRGLKEAVELLLWALEGRKRIRIHGDYDADGLTGTAILVRGLRALGAEVHPFIPHRLEEGYGVHPKRIPEHLEAADLFLTVDCGIANHAELRELVENGVEVLVTDHHTPRDTPPPGLILHPAYTPDLKEHPTGAGVAFLLLWALHERLGLPPPLEYADLAAVGTIADVAPLWGWNRALVREGLERLKDSRLLGLRLLAESVGYTGKAHEVAFRIAPRINAASRLGEAEKALRLLLTEDEEEAKGLVEELNRLNTRRQAIEEEMLKRLLPQADPEAKAIVLHDPEGHPGVMGIVASRILEATLRPVFIVVQGKGTVRSLPPISAVEALRSAEDLLLRYGGHREAAGFAVDEAHFPRFKERMEAFAASFPDPVREVPLVGFLPPQSFLPELYEALVALEPFGEGNPEPLFLLTGSPEEVRSMGGQPQRSHLGGKHLSFRLRGIRVVAWRMGERAAAMPSELEAAVLLVENRWNGTVSYEAQALDFREPGELEGGISPFAFPISLAEALARAKMGEGVYVPEENLEGLEYAKKAGFRLLAPEEASLWLGLPPSPVGSARKGYVWVPRGPVYVALGSVTQKRLAALPVLDTWEGRLRALVGQRLLFAYQRGHAPLFSEALLAYWAVLSDRADALV</sequence>
<evidence type="ECO:0000259" key="10">
    <source>
        <dbReference type="Pfam" id="PF22047"/>
    </source>
</evidence>
<dbReference type="InterPro" id="IPR054598">
    <property type="entry name" value="RecJ_C_thermales"/>
</dbReference>
<dbReference type="Gene3D" id="3.90.1640.30">
    <property type="match status" value="1"/>
</dbReference>
<dbReference type="InterPro" id="IPR051673">
    <property type="entry name" value="SSDNA_exonuclease_RecJ"/>
</dbReference>
<dbReference type="Pfam" id="PF22047">
    <property type="entry name" value="RecJ_C"/>
    <property type="match status" value="1"/>
</dbReference>
<feature type="domain" description="DDH" evidence="7">
    <location>
        <begin position="74"/>
        <end position="218"/>
    </location>
</feature>
<dbReference type="Gene3D" id="3.40.50.12810">
    <property type="match status" value="1"/>
</dbReference>
<dbReference type="PANTHER" id="PTHR30255:SF2">
    <property type="entry name" value="SINGLE-STRANDED-DNA-SPECIFIC EXONUCLEASE RECJ"/>
    <property type="match status" value="1"/>
</dbReference>
<evidence type="ECO:0000259" key="8">
    <source>
        <dbReference type="Pfam" id="PF02272"/>
    </source>
</evidence>
<dbReference type="Pfam" id="PF01368">
    <property type="entry name" value="DHH"/>
    <property type="match status" value="1"/>
</dbReference>
<dbReference type="RefSeq" id="WP_028493028.1">
    <property type="nucleotide sequence ID" value="NZ_CP046617.1"/>
</dbReference>
<name>A0ABY7RQ53_9DEIN</name>
<evidence type="ECO:0000256" key="6">
    <source>
        <dbReference type="SAM" id="Coils"/>
    </source>
</evidence>
<evidence type="ECO:0000256" key="4">
    <source>
        <dbReference type="ARBA" id="ARBA00022801"/>
    </source>
</evidence>
<keyword evidence="3" id="KW-0540">Nuclease</keyword>
<feature type="domain" description="Single-stranded-DNA-specific exonuclease RecJ C-terminal" evidence="10">
    <location>
        <begin position="550"/>
        <end position="674"/>
    </location>
</feature>
<dbReference type="InterPro" id="IPR001667">
    <property type="entry name" value="DDH_dom"/>
</dbReference>
<dbReference type="InterPro" id="IPR038763">
    <property type="entry name" value="DHH_sf"/>
</dbReference>
<dbReference type="SUPFAM" id="SSF64182">
    <property type="entry name" value="DHH phosphoesterases"/>
    <property type="match status" value="1"/>
</dbReference>
<dbReference type="Pfam" id="PF17768">
    <property type="entry name" value="RecJ_OB"/>
    <property type="match status" value="1"/>
</dbReference>